<dbReference type="AlphaFoldDB" id="A0A264VNK8"/>
<evidence type="ECO:0000313" key="2">
    <source>
        <dbReference type="Proteomes" id="UP000216001"/>
    </source>
</evidence>
<evidence type="ECO:0000313" key="1">
    <source>
        <dbReference type="EMBL" id="OZS72893.1"/>
    </source>
</evidence>
<organism evidence="1 2">
    <name type="scientific">Providencia rettgeri</name>
    <dbReference type="NCBI Taxonomy" id="587"/>
    <lineage>
        <taxon>Bacteria</taxon>
        <taxon>Pseudomonadati</taxon>
        <taxon>Pseudomonadota</taxon>
        <taxon>Gammaproteobacteria</taxon>
        <taxon>Enterobacterales</taxon>
        <taxon>Morganellaceae</taxon>
        <taxon>Providencia</taxon>
    </lineage>
</organism>
<protein>
    <submittedName>
        <fullName evidence="1">Uncharacterized protein</fullName>
    </submittedName>
</protein>
<gene>
    <name evidence="1" type="ORF">CHI95_19630</name>
</gene>
<sequence>MKTILMIILLGQGYSQVPVIKTIDLPSPDACMTAKKIVTADLKEAHLAVEIDRHASALKKSDEYDYTIKNYSISCIPGM</sequence>
<dbReference type="Proteomes" id="UP000216001">
    <property type="component" value="Unassembled WGS sequence"/>
</dbReference>
<accession>A0A264VNK8</accession>
<comment type="caution">
    <text evidence="1">The sequence shown here is derived from an EMBL/GenBank/DDBJ whole genome shotgun (WGS) entry which is preliminary data.</text>
</comment>
<dbReference type="EMBL" id="NOWC01000029">
    <property type="protein sequence ID" value="OZS72893.1"/>
    <property type="molecule type" value="Genomic_DNA"/>
</dbReference>
<reference evidence="1 2" key="1">
    <citation type="submission" date="2017-07" db="EMBL/GenBank/DDBJ databases">
        <title>blaIMP-27 on transferable plasmids in Proteus mirabilis and Providencia rettgeri.</title>
        <authorList>
            <person name="Potter R."/>
        </authorList>
    </citation>
    <scope>NUCLEOTIDE SEQUENCE [LARGE SCALE GENOMIC DNA]</scope>
    <source>
        <strain evidence="1 2">PR1</strain>
    </source>
</reference>
<name>A0A264VNK8_PRORE</name>
<proteinExistence type="predicted"/>